<dbReference type="Proteomes" id="UP000193467">
    <property type="component" value="Unassembled WGS sequence"/>
</dbReference>
<dbReference type="EMBL" id="MCGR01000034">
    <property type="protein sequence ID" value="ORY76550.1"/>
    <property type="molecule type" value="Genomic_DNA"/>
</dbReference>
<feature type="region of interest" description="Disordered" evidence="1">
    <location>
        <begin position="182"/>
        <end position="208"/>
    </location>
</feature>
<evidence type="ECO:0000256" key="1">
    <source>
        <dbReference type="SAM" id="MobiDB-lite"/>
    </source>
</evidence>
<evidence type="ECO:0000313" key="2">
    <source>
        <dbReference type="EMBL" id="ORY76550.1"/>
    </source>
</evidence>
<feature type="region of interest" description="Disordered" evidence="1">
    <location>
        <begin position="1"/>
        <end position="22"/>
    </location>
</feature>
<feature type="compositionally biased region" description="Acidic residues" evidence="1">
    <location>
        <begin position="430"/>
        <end position="444"/>
    </location>
</feature>
<dbReference type="AlphaFoldDB" id="A0A1Y2EYA6"/>
<protein>
    <submittedName>
        <fullName evidence="2">Uncharacterized protein</fullName>
    </submittedName>
</protein>
<feature type="compositionally biased region" description="Low complexity" evidence="1">
    <location>
        <begin position="53"/>
        <end position="75"/>
    </location>
</feature>
<proteinExistence type="predicted"/>
<feature type="region of interest" description="Disordered" evidence="1">
    <location>
        <begin position="49"/>
        <end position="128"/>
    </location>
</feature>
<feature type="compositionally biased region" description="Low complexity" evidence="1">
    <location>
        <begin position="182"/>
        <end position="196"/>
    </location>
</feature>
<accession>A0A1Y2EYA6</accession>
<dbReference type="InParanoid" id="A0A1Y2EYA6"/>
<sequence length="574" mass="59418">MSTGTSNSRIAGAGAGNNGLQTMPPDLFVIVRPPPSKQTHPLNLQIQLINPNATRSATTASSSSRTSGEYSRTTTPMDSPSSIGANSFDAVAGASVGGGGLQRTPSVKSNRSGRSQTSSAGSAFSGNGGRRVQPLYNLDFHALLPTVVTDAGTDQKVAKFLKRGVEILGLAILDPIDLATPPTTPALSPSTSASSHPTPPSPIAESTPSSFLNRFKRLSFKSPSFTPPKAALALSPSTSLSEGLSTTTPSGLTVLPLIRTPSNTDAPRVPVGAAGDKVRGYAFTVRKWTRRDLEGTKEGAEAAGQIRFEWRRGKKKKAPRRGGGGEGEGGGRPKLERYASGSSAGEGRPASPVKTRSRSRGPSPGGGLRRQDTLEGEDLTSDPNNLCAPNGRRRSLTVTGPGGIGLGVGLEGRGSRPTSMHSDMEHERTDGEDEEDGDESDPEDSERPWTCHLVQSVSGFSSSASTPSPPLSSNTTNGSSSPPSPPIKRIHLGTLIPAPHHPKLVATLSVPFSLAPLALGTPKAGGMWGASEGLSVEEMKDCLSVSCLWVVVREGLGGLGAGGVSKGAKWKLGR</sequence>
<feature type="compositionally biased region" description="Polar residues" evidence="1">
    <location>
        <begin position="103"/>
        <end position="117"/>
    </location>
</feature>
<evidence type="ECO:0000313" key="3">
    <source>
        <dbReference type="Proteomes" id="UP000193467"/>
    </source>
</evidence>
<feature type="region of interest" description="Disordered" evidence="1">
    <location>
        <begin position="295"/>
        <end position="488"/>
    </location>
</feature>
<name>A0A1Y2EYA6_9BASI</name>
<feature type="compositionally biased region" description="Low complexity" evidence="1">
    <location>
        <begin position="456"/>
        <end position="481"/>
    </location>
</feature>
<organism evidence="2 3">
    <name type="scientific">Leucosporidium creatinivorum</name>
    <dbReference type="NCBI Taxonomy" id="106004"/>
    <lineage>
        <taxon>Eukaryota</taxon>
        <taxon>Fungi</taxon>
        <taxon>Dikarya</taxon>
        <taxon>Basidiomycota</taxon>
        <taxon>Pucciniomycotina</taxon>
        <taxon>Microbotryomycetes</taxon>
        <taxon>Leucosporidiales</taxon>
        <taxon>Leucosporidium</taxon>
    </lineage>
</organism>
<reference evidence="2 3" key="1">
    <citation type="submission" date="2016-07" db="EMBL/GenBank/DDBJ databases">
        <title>Pervasive Adenine N6-methylation of Active Genes in Fungi.</title>
        <authorList>
            <consortium name="DOE Joint Genome Institute"/>
            <person name="Mondo S.J."/>
            <person name="Dannebaum R.O."/>
            <person name="Kuo R.C."/>
            <person name="Labutti K."/>
            <person name="Haridas S."/>
            <person name="Kuo A."/>
            <person name="Salamov A."/>
            <person name="Ahrendt S.R."/>
            <person name="Lipzen A."/>
            <person name="Sullivan W."/>
            <person name="Andreopoulos W.B."/>
            <person name="Clum A."/>
            <person name="Lindquist E."/>
            <person name="Daum C."/>
            <person name="Ramamoorthy G.K."/>
            <person name="Gryganskyi A."/>
            <person name="Culley D."/>
            <person name="Magnuson J.K."/>
            <person name="James T.Y."/>
            <person name="O'Malley M.A."/>
            <person name="Stajich J.E."/>
            <person name="Spatafora J.W."/>
            <person name="Visel A."/>
            <person name="Grigoriev I.V."/>
        </authorList>
    </citation>
    <scope>NUCLEOTIDE SEQUENCE [LARGE SCALE GENOMIC DNA]</scope>
    <source>
        <strain evidence="2 3">62-1032</strain>
    </source>
</reference>
<comment type="caution">
    <text evidence="2">The sequence shown here is derived from an EMBL/GenBank/DDBJ whole genome shotgun (WGS) entry which is preliminary data.</text>
</comment>
<feature type="compositionally biased region" description="Gly residues" evidence="1">
    <location>
        <begin position="400"/>
        <end position="412"/>
    </location>
</feature>
<feature type="compositionally biased region" description="Polar residues" evidence="1">
    <location>
        <begin position="76"/>
        <end position="85"/>
    </location>
</feature>
<gene>
    <name evidence="2" type="ORF">BCR35DRAFT_305797</name>
</gene>
<keyword evidence="3" id="KW-1185">Reference proteome</keyword>
<feature type="compositionally biased region" description="Low complexity" evidence="1">
    <location>
        <begin position="227"/>
        <end position="252"/>
    </location>
</feature>
<feature type="region of interest" description="Disordered" evidence="1">
    <location>
        <begin position="225"/>
        <end position="252"/>
    </location>
</feature>
<dbReference type="OrthoDB" id="2590746at2759"/>